<sequence length="147" mass="16061">MITVCSKIVLAYDGSELSKKALKFAISFLKQDPGIELDVITVVNMRDIVHHSGITLIDIGYLRQEFMLSAQAELQLVEEELRSLPNPVKTLPLEGNPGKTIVEYAAEQQADIVIMGSRGHSGLKELFLGSASHHVAQHASCPVLIVK</sequence>
<dbReference type="InterPro" id="IPR006016">
    <property type="entry name" value="UspA"/>
</dbReference>
<protein>
    <recommendedName>
        <fullName evidence="2">UspA domain-containing protein</fullName>
    </recommendedName>
</protein>
<keyword evidence="4" id="KW-1185">Reference proteome</keyword>
<dbReference type="PANTHER" id="PTHR31964:SF113">
    <property type="entry name" value="USPA DOMAIN-CONTAINING PROTEIN"/>
    <property type="match status" value="1"/>
</dbReference>
<evidence type="ECO:0000259" key="2">
    <source>
        <dbReference type="Pfam" id="PF00582"/>
    </source>
</evidence>
<evidence type="ECO:0000313" key="3">
    <source>
        <dbReference type="EMBL" id="RKD24417.1"/>
    </source>
</evidence>
<dbReference type="InterPro" id="IPR006015">
    <property type="entry name" value="Universal_stress_UspA"/>
</dbReference>
<dbReference type="PRINTS" id="PR01438">
    <property type="entry name" value="UNVRSLSTRESS"/>
</dbReference>
<dbReference type="RefSeq" id="WP_120189715.1">
    <property type="nucleotide sequence ID" value="NZ_MCHY01000008.1"/>
</dbReference>
<accession>A0A419SKB0</accession>
<dbReference type="EMBL" id="MCHY01000008">
    <property type="protein sequence ID" value="RKD24417.1"/>
    <property type="molecule type" value="Genomic_DNA"/>
</dbReference>
<dbReference type="Gene3D" id="3.40.50.620">
    <property type="entry name" value="HUPs"/>
    <property type="match status" value="1"/>
</dbReference>
<feature type="domain" description="UspA" evidence="2">
    <location>
        <begin position="7"/>
        <end position="147"/>
    </location>
</feature>
<dbReference type="OrthoDB" id="9777884at2"/>
<comment type="similarity">
    <text evidence="1">Belongs to the universal stress protein A family.</text>
</comment>
<dbReference type="PANTHER" id="PTHR31964">
    <property type="entry name" value="ADENINE NUCLEOTIDE ALPHA HYDROLASES-LIKE SUPERFAMILY PROTEIN"/>
    <property type="match status" value="1"/>
</dbReference>
<evidence type="ECO:0000256" key="1">
    <source>
        <dbReference type="ARBA" id="ARBA00008791"/>
    </source>
</evidence>
<evidence type="ECO:0000313" key="4">
    <source>
        <dbReference type="Proteomes" id="UP000284219"/>
    </source>
</evidence>
<dbReference type="CDD" id="cd00293">
    <property type="entry name" value="USP-like"/>
    <property type="match status" value="1"/>
</dbReference>
<dbReference type="Proteomes" id="UP000284219">
    <property type="component" value="Unassembled WGS sequence"/>
</dbReference>
<dbReference type="Pfam" id="PF00582">
    <property type="entry name" value="Usp"/>
    <property type="match status" value="1"/>
</dbReference>
<dbReference type="SUPFAM" id="SSF52402">
    <property type="entry name" value="Adenine nucleotide alpha hydrolases-like"/>
    <property type="match status" value="1"/>
</dbReference>
<comment type="caution">
    <text evidence="3">The sequence shown here is derived from an EMBL/GenBank/DDBJ whole genome shotgun (WGS) entry which is preliminary data.</text>
</comment>
<dbReference type="AlphaFoldDB" id="A0A419SKB0"/>
<organism evidence="3 4">
    <name type="scientific">Ammoniphilus oxalaticus</name>
    <dbReference type="NCBI Taxonomy" id="66863"/>
    <lineage>
        <taxon>Bacteria</taxon>
        <taxon>Bacillati</taxon>
        <taxon>Bacillota</taxon>
        <taxon>Bacilli</taxon>
        <taxon>Bacillales</taxon>
        <taxon>Paenibacillaceae</taxon>
        <taxon>Aneurinibacillus group</taxon>
        <taxon>Ammoniphilus</taxon>
    </lineage>
</organism>
<reference evidence="3 4" key="1">
    <citation type="submission" date="2016-08" db="EMBL/GenBank/DDBJ databases">
        <title>Novel Firmicute Genomes.</title>
        <authorList>
            <person name="Poppleton D.I."/>
            <person name="Gribaldo S."/>
        </authorList>
    </citation>
    <scope>NUCLEOTIDE SEQUENCE [LARGE SCALE GENOMIC DNA]</scope>
    <source>
        <strain evidence="3 4">RAOx-1</strain>
    </source>
</reference>
<name>A0A419SKB0_9BACL</name>
<dbReference type="InterPro" id="IPR014729">
    <property type="entry name" value="Rossmann-like_a/b/a_fold"/>
</dbReference>
<gene>
    <name evidence="3" type="ORF">BEP19_08490</name>
</gene>
<proteinExistence type="inferred from homology"/>